<evidence type="ECO:0000313" key="1">
    <source>
        <dbReference type="EMBL" id="BEG99770.1"/>
    </source>
</evidence>
<dbReference type="RefSeq" id="WP_353330556.1">
    <property type="nucleotide sequence ID" value="NZ_AP028055.1"/>
</dbReference>
<dbReference type="Proteomes" id="UP001496674">
    <property type="component" value="Chromosome"/>
</dbReference>
<dbReference type="Gene3D" id="3.30.160.100">
    <property type="entry name" value="Ribosome hibernation promotion factor-like"/>
    <property type="match status" value="1"/>
</dbReference>
<dbReference type="EMBL" id="AP028055">
    <property type="protein sequence ID" value="BEG99770.1"/>
    <property type="molecule type" value="Genomic_DNA"/>
</dbReference>
<dbReference type="Pfam" id="PF02482">
    <property type="entry name" value="Ribosomal_S30AE"/>
    <property type="match status" value="1"/>
</dbReference>
<accession>A0ABM8ICT4</accession>
<dbReference type="InterPro" id="IPR036567">
    <property type="entry name" value="RHF-like"/>
</dbReference>
<dbReference type="NCBIfam" id="TIGR00741">
    <property type="entry name" value="yfiA"/>
    <property type="match status" value="1"/>
</dbReference>
<protein>
    <submittedName>
        <fullName evidence="1">RNA polymerase subunit sigma-54</fullName>
    </submittedName>
</protein>
<gene>
    <name evidence="1" type="ORF">BSYN_20350</name>
</gene>
<dbReference type="CDD" id="cd00552">
    <property type="entry name" value="RaiA"/>
    <property type="match status" value="1"/>
</dbReference>
<organism evidence="1 2">
    <name type="scientific">Bacteroides sedimenti</name>
    <dbReference type="NCBI Taxonomy" id="2136147"/>
    <lineage>
        <taxon>Bacteria</taxon>
        <taxon>Pseudomonadati</taxon>
        <taxon>Bacteroidota</taxon>
        <taxon>Bacteroidia</taxon>
        <taxon>Bacteroidales</taxon>
        <taxon>Bacteroidaceae</taxon>
        <taxon>Bacteroides</taxon>
    </lineage>
</organism>
<reference evidence="1 2" key="1">
    <citation type="submission" date="2023-04" db="EMBL/GenBank/DDBJ databases">
        <title>Draft genome sequence of acteroides sedimenti strain YN3PY1.</title>
        <authorList>
            <person name="Yoshida N."/>
        </authorList>
    </citation>
    <scope>NUCLEOTIDE SEQUENCE [LARGE SCALE GENOMIC DNA]</scope>
    <source>
        <strain evidence="1 2">YN3PY1</strain>
    </source>
</reference>
<sequence length="99" mass="11586">METRIQSIHFDASEQLQTFIQKKVAKLERLYDDIKVVEVSLKVVKPETVKNKEAGIKITIPNYEFYADKTYDTFEESIDEALDALSKQLVKYKEKQLNK</sequence>
<evidence type="ECO:0000313" key="2">
    <source>
        <dbReference type="Proteomes" id="UP001496674"/>
    </source>
</evidence>
<dbReference type="SUPFAM" id="SSF69754">
    <property type="entry name" value="Ribosome binding protein Y (YfiA homologue)"/>
    <property type="match status" value="1"/>
</dbReference>
<name>A0ABM8ICT4_9BACE</name>
<keyword evidence="2" id="KW-1185">Reference proteome</keyword>
<dbReference type="InterPro" id="IPR003489">
    <property type="entry name" value="RHF/RaiA"/>
</dbReference>
<proteinExistence type="predicted"/>